<keyword evidence="1" id="KW-0812">Transmembrane</keyword>
<dbReference type="EMBL" id="JBHSWD010000005">
    <property type="protein sequence ID" value="MFC6593116.1"/>
    <property type="molecule type" value="Genomic_DNA"/>
</dbReference>
<name>A0ABW1YFF1_9DEIO</name>
<reference evidence="3" key="3">
    <citation type="submission" date="2024-09" db="EMBL/GenBank/DDBJ databases">
        <authorList>
            <person name="Sun Q."/>
            <person name="Mori K."/>
        </authorList>
    </citation>
    <scope>NUCLEOTIDE SEQUENCE</scope>
    <source>
        <strain evidence="3">NBRC 112440</strain>
    </source>
</reference>
<keyword evidence="1" id="KW-1133">Transmembrane helix</keyword>
<evidence type="ECO:0000313" key="5">
    <source>
        <dbReference type="Proteomes" id="UP001596297"/>
    </source>
</evidence>
<keyword evidence="5" id="KW-1185">Reference proteome</keyword>
<keyword evidence="1" id="KW-0472">Membrane</keyword>
<evidence type="ECO:0000313" key="3">
    <source>
        <dbReference type="EMBL" id="MFC6593107.1"/>
    </source>
</evidence>
<feature type="transmembrane region" description="Helical" evidence="1">
    <location>
        <begin position="48"/>
        <end position="69"/>
    </location>
</feature>
<dbReference type="EMBL" id="JBHSWD010000004">
    <property type="protein sequence ID" value="MFC6593096.1"/>
    <property type="molecule type" value="Genomic_DNA"/>
</dbReference>
<organism evidence="3 5">
    <name type="scientific">Deinococcus lacus</name>
    <dbReference type="NCBI Taxonomy" id="392561"/>
    <lineage>
        <taxon>Bacteria</taxon>
        <taxon>Thermotogati</taxon>
        <taxon>Deinococcota</taxon>
        <taxon>Deinococci</taxon>
        <taxon>Deinococcales</taxon>
        <taxon>Deinococcaceae</taxon>
        <taxon>Deinococcus</taxon>
    </lineage>
</organism>
<evidence type="ECO:0000313" key="2">
    <source>
        <dbReference type="EMBL" id="MFC6593096.1"/>
    </source>
</evidence>
<dbReference type="Proteomes" id="UP001596297">
    <property type="component" value="Unassembled WGS sequence"/>
</dbReference>
<sequence length="79" mass="8208">MMKTTVIRPIAPAPSRSDVAFRYAAPLILLAGSTLAGAQDLSFDVSGLQGQVMTILGVGVAIAIAFALFKVGKRATSRM</sequence>
<evidence type="ECO:0000256" key="1">
    <source>
        <dbReference type="SAM" id="Phobius"/>
    </source>
</evidence>
<evidence type="ECO:0000313" key="4">
    <source>
        <dbReference type="EMBL" id="MFC6593116.1"/>
    </source>
</evidence>
<proteinExistence type="predicted"/>
<reference evidence="5" key="2">
    <citation type="journal article" date="2019" name="Int. J. Syst. Evol. Microbiol.">
        <title>The Global Catalogue of Microorganisms (GCM) 10K type strain sequencing project: providing services to taxonomists for standard genome sequencing and annotation.</title>
        <authorList>
            <consortium name="The Broad Institute Genomics Platform"/>
            <consortium name="The Broad Institute Genome Sequencing Center for Infectious Disease"/>
            <person name="Wu L."/>
            <person name="Ma J."/>
        </authorList>
    </citation>
    <scope>NUCLEOTIDE SEQUENCE [LARGE SCALE GENOMIC DNA]</scope>
    <source>
        <strain evidence="5">CGMCC 1.15772</strain>
    </source>
</reference>
<protein>
    <submittedName>
        <fullName evidence="3">Uncharacterized protein</fullName>
    </submittedName>
</protein>
<gene>
    <name evidence="2" type="ORF">ACFP81_14480</name>
    <name evidence="3" type="ORF">ACFP81_14535</name>
    <name evidence="4" type="ORF">ACFP81_14580</name>
</gene>
<dbReference type="EMBL" id="JBHSWD010000004">
    <property type="protein sequence ID" value="MFC6593107.1"/>
    <property type="molecule type" value="Genomic_DNA"/>
</dbReference>
<accession>A0ABW1YFF1</accession>
<reference evidence="3" key="1">
    <citation type="journal article" date="2014" name="Int. J. Syst. Evol. Microbiol.">
        <title>Complete genome of a new Firmicutes species belonging to the dominant human colonic microbiota ('Ruminococcus bicirculans') reveals two chromosomes and a selective capacity to utilize plant glucans.</title>
        <authorList>
            <consortium name="NISC Comparative Sequencing Program"/>
            <person name="Wegmann U."/>
            <person name="Louis P."/>
            <person name="Goesmann A."/>
            <person name="Henrissat B."/>
            <person name="Duncan S.H."/>
            <person name="Flint H.J."/>
        </authorList>
    </citation>
    <scope>NUCLEOTIDE SEQUENCE</scope>
    <source>
        <strain evidence="3">NBRC 112440</strain>
    </source>
</reference>
<comment type="caution">
    <text evidence="3">The sequence shown here is derived from an EMBL/GenBank/DDBJ whole genome shotgun (WGS) entry which is preliminary data.</text>
</comment>